<keyword evidence="4" id="KW-0677">Repeat</keyword>
<dbReference type="Gene3D" id="2.130.10.10">
    <property type="entry name" value="YVTN repeat-like/Quinoprotein amine dehydrogenase"/>
    <property type="match status" value="1"/>
</dbReference>
<dbReference type="GO" id="GO:0045503">
    <property type="term" value="F:dynein light chain binding"/>
    <property type="evidence" value="ECO:0007669"/>
    <property type="project" value="TreeGrafter"/>
</dbReference>
<keyword evidence="6" id="KW-0969">Cilium</keyword>
<comment type="caution">
    <text evidence="14">The sequence shown here is derived from an EMBL/GenBank/DDBJ whole genome shotgun (WGS) entry which is preliminary data.</text>
</comment>
<gene>
    <name evidence="14" type="ORF">Baya_2726</name>
</gene>
<reference evidence="14 15" key="1">
    <citation type="journal article" date="2019" name="Genome Biol. Evol.">
        <title>Whole-Genome Sequencing of the Giant Devil Catfish, Bagarius yarrelli.</title>
        <authorList>
            <person name="Jiang W."/>
            <person name="Lv Y."/>
            <person name="Cheng L."/>
            <person name="Yang K."/>
            <person name="Chao B."/>
            <person name="Wang X."/>
            <person name="Li Y."/>
            <person name="Pan X."/>
            <person name="You X."/>
            <person name="Zhang Y."/>
            <person name="Yang J."/>
            <person name="Li J."/>
            <person name="Zhang X."/>
            <person name="Liu S."/>
            <person name="Sun C."/>
            <person name="Yang J."/>
            <person name="Shi Q."/>
        </authorList>
    </citation>
    <scope>NUCLEOTIDE SEQUENCE [LARGE SCALE GENOMIC DNA]</scope>
    <source>
        <strain evidence="14">JWS20170419001</strain>
        <tissue evidence="14">Muscle</tissue>
    </source>
</reference>
<dbReference type="GO" id="GO:0045504">
    <property type="term" value="F:dynein heavy chain binding"/>
    <property type="evidence" value="ECO:0007669"/>
    <property type="project" value="TreeGrafter"/>
</dbReference>
<dbReference type="GO" id="GO:0005858">
    <property type="term" value="C:axonemal dynein complex"/>
    <property type="evidence" value="ECO:0007669"/>
    <property type="project" value="TreeGrafter"/>
</dbReference>
<organism evidence="14 15">
    <name type="scientific">Bagarius yarrelli</name>
    <name type="common">Goonch</name>
    <name type="synonym">Bagrus yarrelli</name>
    <dbReference type="NCBI Taxonomy" id="175774"/>
    <lineage>
        <taxon>Eukaryota</taxon>
        <taxon>Metazoa</taxon>
        <taxon>Chordata</taxon>
        <taxon>Craniata</taxon>
        <taxon>Vertebrata</taxon>
        <taxon>Euteleostomi</taxon>
        <taxon>Actinopterygii</taxon>
        <taxon>Neopterygii</taxon>
        <taxon>Teleostei</taxon>
        <taxon>Ostariophysi</taxon>
        <taxon>Siluriformes</taxon>
        <taxon>Sisoridae</taxon>
        <taxon>Sisorinae</taxon>
        <taxon>Bagarius</taxon>
    </lineage>
</organism>
<keyword evidence="5" id="KW-0282">Flagellum</keyword>
<feature type="repeat" description="WD" evidence="12">
    <location>
        <begin position="597"/>
        <end position="630"/>
    </location>
</feature>
<dbReference type="InterPro" id="IPR050687">
    <property type="entry name" value="Dynein_IC"/>
</dbReference>
<comment type="subcellular location">
    <subcellularLocation>
        <location evidence="1">Cytoplasm</location>
        <location evidence="1">Cytoskeleton</location>
        <location evidence="1">Flagellum axoneme</location>
    </subcellularLocation>
    <subcellularLocation>
        <location evidence="9">Dynein axonemal particle</location>
    </subcellularLocation>
</comment>
<evidence type="ECO:0000313" key="14">
    <source>
        <dbReference type="EMBL" id="TVK90645.1"/>
    </source>
</evidence>
<evidence type="ECO:0000256" key="13">
    <source>
        <dbReference type="SAM" id="MobiDB-lite"/>
    </source>
</evidence>
<accession>A0A556VYE7</accession>
<evidence type="ECO:0000256" key="11">
    <source>
        <dbReference type="ARBA" id="ARBA00041557"/>
    </source>
</evidence>
<dbReference type="SMART" id="SM00320">
    <property type="entry name" value="WD40"/>
    <property type="match status" value="4"/>
</dbReference>
<protein>
    <recommendedName>
        <fullName evidence="10">Dynein axonemal intermediate chain 4</fullName>
    </recommendedName>
    <alternativeName>
        <fullName evidence="11">WD repeat-containing protein 78</fullName>
    </alternativeName>
</protein>
<evidence type="ECO:0000256" key="2">
    <source>
        <dbReference type="ARBA" id="ARBA00022490"/>
    </source>
</evidence>
<evidence type="ECO:0000256" key="8">
    <source>
        <dbReference type="ARBA" id="ARBA00023273"/>
    </source>
</evidence>
<dbReference type="PANTHER" id="PTHR12442">
    <property type="entry name" value="DYNEIN INTERMEDIATE CHAIN"/>
    <property type="match status" value="1"/>
</dbReference>
<evidence type="ECO:0000256" key="9">
    <source>
        <dbReference type="ARBA" id="ARBA00024190"/>
    </source>
</evidence>
<dbReference type="GO" id="GO:0003341">
    <property type="term" value="P:cilium movement"/>
    <property type="evidence" value="ECO:0007669"/>
    <property type="project" value="TreeGrafter"/>
</dbReference>
<evidence type="ECO:0000256" key="12">
    <source>
        <dbReference type="PROSITE-ProRule" id="PRU00221"/>
    </source>
</evidence>
<dbReference type="FunFam" id="2.130.10.10:FF:001248">
    <property type="entry name" value="WD repeat domain 78"/>
    <property type="match status" value="1"/>
</dbReference>
<evidence type="ECO:0000256" key="3">
    <source>
        <dbReference type="ARBA" id="ARBA00022574"/>
    </source>
</evidence>
<proteinExistence type="predicted"/>
<keyword evidence="7" id="KW-0206">Cytoskeleton</keyword>
<keyword evidence="3 12" id="KW-0853">WD repeat</keyword>
<keyword evidence="2" id="KW-0963">Cytoplasm</keyword>
<dbReference type="InterPro" id="IPR015943">
    <property type="entry name" value="WD40/YVTN_repeat-like_dom_sf"/>
</dbReference>
<evidence type="ECO:0000256" key="10">
    <source>
        <dbReference type="ARBA" id="ARBA00040002"/>
    </source>
</evidence>
<dbReference type="PANTHER" id="PTHR12442:SF12">
    <property type="entry name" value="DYNEIN AXONEMAL INTERMEDIATE CHAIN 4"/>
    <property type="match status" value="1"/>
</dbReference>
<dbReference type="OrthoDB" id="10259804at2759"/>
<name>A0A556VYE7_BAGYA</name>
<dbReference type="Proteomes" id="UP000319801">
    <property type="component" value="Unassembled WGS sequence"/>
</dbReference>
<evidence type="ECO:0000313" key="15">
    <source>
        <dbReference type="Proteomes" id="UP000319801"/>
    </source>
</evidence>
<feature type="region of interest" description="Disordered" evidence="13">
    <location>
        <begin position="1"/>
        <end position="23"/>
    </location>
</feature>
<dbReference type="SUPFAM" id="SSF50978">
    <property type="entry name" value="WD40 repeat-like"/>
    <property type="match status" value="1"/>
</dbReference>
<dbReference type="EMBL" id="VCAZ01000007">
    <property type="protein sequence ID" value="TVK90645.1"/>
    <property type="molecule type" value="Genomic_DNA"/>
</dbReference>
<dbReference type="PROSITE" id="PS50082">
    <property type="entry name" value="WD_REPEATS_2"/>
    <property type="match status" value="1"/>
</dbReference>
<sequence>MNQSGHGTHRINQSSTIKRGVNPSLSRRSSILIKGSKGRKGSFHALKPIVQVFDETGKDVTPHPLYRPEPGANLMNQKKIFTGHDTSVGTDFLSTVHHTMSISSAGPFAKSAIWSGSLSIVSHSIIKSVSEELEEPPEKQEPSISLSELKIERDEEIEKHLVSGPKEIYLTETENMCLLDIPAVIVSVDSEEAEEVKRRNLAYTELCKSRLESDAYVEREMQTINNAAKSKEAQCDPILVEDKGNSDEVSKSGSISSIPDVFTIHHLDSDNILHRTVSRLSVTSTVSTFTGQGILETSTVSMVNEADIERILCSEEFQQSLRVMERMVVLNIYQQKIAAYKGLPILPDPDFVPNLVEEDSVEVEEEDLDSPALEFLWSYSCELTKGRNVSCMAWNKKNPDILAVGYGEFGFRNQKPGLVCIWSLMNPTWPEEIINFKDGVFSLDFSAFKPSQLAVGLYDGTIAIYSVHSSRTTLISDSRDGVQKHRAPVWQLKWITRIHGPSGETKKESLFSVSADARISKWFFHHGLDCTDMLKLKRIRNEKTEKVWKHEPLIARWAVAMCFDFHPQDPNVYLVGTEEGHIHECSCSHNEQVMETYTNHAGPVYRVKWSPFCPDIFLSCSGDWTIQLWKQDHFIPVMSFTSIKTDVYDIMWSPFWATVFGAVSRDRLEIWDLGASLVDPILVSEAIPGVSPTSVLFSTMTDCVLVGDSEGQVSIYKIKNFKAGDETGVDTLEEIVSAALASQH</sequence>
<evidence type="ECO:0000256" key="7">
    <source>
        <dbReference type="ARBA" id="ARBA00023212"/>
    </source>
</evidence>
<evidence type="ECO:0000256" key="1">
    <source>
        <dbReference type="ARBA" id="ARBA00004611"/>
    </source>
</evidence>
<dbReference type="AlphaFoldDB" id="A0A556VYE7"/>
<dbReference type="InterPro" id="IPR001680">
    <property type="entry name" value="WD40_rpt"/>
</dbReference>
<dbReference type="InterPro" id="IPR036322">
    <property type="entry name" value="WD40_repeat_dom_sf"/>
</dbReference>
<evidence type="ECO:0000256" key="4">
    <source>
        <dbReference type="ARBA" id="ARBA00022737"/>
    </source>
</evidence>
<keyword evidence="15" id="KW-1185">Reference proteome</keyword>
<evidence type="ECO:0000256" key="6">
    <source>
        <dbReference type="ARBA" id="ARBA00023069"/>
    </source>
</evidence>
<evidence type="ECO:0000256" key="5">
    <source>
        <dbReference type="ARBA" id="ARBA00022846"/>
    </source>
</evidence>
<keyword evidence="8" id="KW-0966">Cell projection</keyword>
<dbReference type="GO" id="GO:0120293">
    <property type="term" value="C:dynein axonemal particle"/>
    <property type="evidence" value="ECO:0007669"/>
    <property type="project" value="UniProtKB-SubCell"/>
</dbReference>